<proteinExistence type="predicted"/>
<feature type="domain" description="Bacterial surface antigen (D15)" evidence="7">
    <location>
        <begin position="572"/>
        <end position="738"/>
    </location>
</feature>
<dbReference type="AlphaFoldDB" id="A0A1H9NQ45"/>
<dbReference type="OrthoDB" id="9814535at2"/>
<evidence type="ECO:0000256" key="6">
    <source>
        <dbReference type="SAM" id="SignalP"/>
    </source>
</evidence>
<evidence type="ECO:0000256" key="1">
    <source>
        <dbReference type="ARBA" id="ARBA00004370"/>
    </source>
</evidence>
<comment type="subcellular location">
    <subcellularLocation>
        <location evidence="1">Membrane</location>
    </subcellularLocation>
</comment>
<keyword evidence="9" id="KW-1185">Reference proteome</keyword>
<dbReference type="GO" id="GO:0019867">
    <property type="term" value="C:outer membrane"/>
    <property type="evidence" value="ECO:0007669"/>
    <property type="project" value="InterPro"/>
</dbReference>
<name>A0A1H9NQ45_9SPHI</name>
<dbReference type="Proteomes" id="UP000199572">
    <property type="component" value="Unassembled WGS sequence"/>
</dbReference>
<dbReference type="Gene3D" id="2.40.160.50">
    <property type="entry name" value="membrane protein fhac: a member of the omp85/tpsb transporter family"/>
    <property type="match status" value="1"/>
</dbReference>
<dbReference type="EMBL" id="FOGG01000008">
    <property type="protein sequence ID" value="SER37857.1"/>
    <property type="molecule type" value="Genomic_DNA"/>
</dbReference>
<dbReference type="Gene3D" id="3.10.20.310">
    <property type="entry name" value="membrane protein fhac"/>
    <property type="match status" value="1"/>
</dbReference>
<dbReference type="STRING" id="390241.SAMN04488023_10852"/>
<organism evidence="8 9">
    <name type="scientific">Pedobacter rhizosphaerae</name>
    <dbReference type="NCBI Taxonomy" id="390241"/>
    <lineage>
        <taxon>Bacteria</taxon>
        <taxon>Pseudomonadati</taxon>
        <taxon>Bacteroidota</taxon>
        <taxon>Sphingobacteriia</taxon>
        <taxon>Sphingobacteriales</taxon>
        <taxon>Sphingobacteriaceae</taxon>
        <taxon>Pedobacter</taxon>
    </lineage>
</organism>
<dbReference type="InterPro" id="IPR039910">
    <property type="entry name" value="D15-like"/>
</dbReference>
<dbReference type="PANTHER" id="PTHR12815">
    <property type="entry name" value="SORTING AND ASSEMBLY MACHINERY SAMM50 PROTEIN FAMILY MEMBER"/>
    <property type="match status" value="1"/>
</dbReference>
<accession>A0A1H9NQ45</accession>
<evidence type="ECO:0000313" key="8">
    <source>
        <dbReference type="EMBL" id="SER37857.1"/>
    </source>
</evidence>
<dbReference type="PANTHER" id="PTHR12815:SF47">
    <property type="entry name" value="TRANSLOCATION AND ASSEMBLY MODULE SUBUNIT TAMA"/>
    <property type="match status" value="1"/>
</dbReference>
<reference evidence="8 9" key="1">
    <citation type="submission" date="2016-10" db="EMBL/GenBank/DDBJ databases">
        <authorList>
            <person name="de Groot N.N."/>
        </authorList>
    </citation>
    <scope>NUCLEOTIDE SEQUENCE [LARGE SCALE GENOMIC DNA]</scope>
    <source>
        <strain evidence="8 9">DSM 18610</strain>
    </source>
</reference>
<evidence type="ECO:0000256" key="4">
    <source>
        <dbReference type="ARBA" id="ARBA00023136"/>
    </source>
</evidence>
<sequence>MKKLIRPSLFVLACLVWAGCSSTKSLKPGQYLYTGAEVDINPDSSARIDNQKQVKQDLEAKTRPQPNKSILGIKYKLAIYNLAGEPKKPKGFRNWLRRKGEPPVLVNDVKLKYNNDVLTSYLISQGYLQAQVTGDTVLNVKAKKGKAVYTANTGNRYKINKITFPPDSGVLTNIINQHKNESLLKVGNFYDLDVYKNERIRIDNDLKEAGYFYFSPEYLILQVDSTIGKNLVNIRVKVKDIAPDAGLKPYTIKNINIYPNYTLRRDSVLRRLKPLQYHDFNIYDNRNTFKPRLFDRLVFFQKGEYYNRKDHNQSLNRMVNIGAFQDVRAEFLPIDSFKNNQLDLNIYLTPLKKNSLSFSVTGTSKSNNFVGSEVKVTQTTRNLFRGAEQLDVSVSGGFETQVKGTSQGKNSLSLTAEGKLTFPRFIVPFYKPNSTNAFIPKTIASLSYQFINRGSEYNLSSFKGEFGYNFKENQYKEHTFNPISVNFVKPGFPSDSVEQRLYATNPLLRTTLERQFIIGSNYNFTYTNQMEDSRRNNMYFYGGLETGGNVWGMFIPKDENGQKSIFNVPLTQFIRVEADFRDYYKINRNLIWANRLNLGYGYAYGNSTSLPFVRQFFAGGSNDIRAFPARTLGPGTYKVPDDAIFADQGGDVKLMLNTELRFKLVSILYGAVFADAGNIWLRKEDLGNPDEPGSARPGSEFKLKNAFKEMAVGTGAGVRVDATIFVIRLDVAFPIRKPYLPSGQRWVIDDIDFGNKDWRKQNLIYNIGIGYPF</sequence>
<dbReference type="Pfam" id="PF01103">
    <property type="entry name" value="Omp85"/>
    <property type="match status" value="1"/>
</dbReference>
<keyword evidence="5" id="KW-0998">Cell outer membrane</keyword>
<keyword evidence="2" id="KW-0812">Transmembrane</keyword>
<keyword evidence="4" id="KW-0472">Membrane</keyword>
<dbReference type="InterPro" id="IPR000184">
    <property type="entry name" value="Bac_surfAg_D15"/>
</dbReference>
<dbReference type="RefSeq" id="WP_090883440.1">
    <property type="nucleotide sequence ID" value="NZ_FOGG01000008.1"/>
</dbReference>
<evidence type="ECO:0000313" key="9">
    <source>
        <dbReference type="Proteomes" id="UP000199572"/>
    </source>
</evidence>
<keyword evidence="3 6" id="KW-0732">Signal</keyword>
<evidence type="ECO:0000256" key="5">
    <source>
        <dbReference type="ARBA" id="ARBA00023237"/>
    </source>
</evidence>
<feature type="chain" id="PRO_5011509046" evidence="6">
    <location>
        <begin position="19"/>
        <end position="773"/>
    </location>
</feature>
<dbReference type="PROSITE" id="PS51257">
    <property type="entry name" value="PROKAR_LIPOPROTEIN"/>
    <property type="match status" value="1"/>
</dbReference>
<evidence type="ECO:0000256" key="3">
    <source>
        <dbReference type="ARBA" id="ARBA00022729"/>
    </source>
</evidence>
<feature type="signal peptide" evidence="6">
    <location>
        <begin position="1"/>
        <end position="18"/>
    </location>
</feature>
<gene>
    <name evidence="8" type="ORF">SAMN04488023_10852</name>
</gene>
<evidence type="ECO:0000256" key="2">
    <source>
        <dbReference type="ARBA" id="ARBA00022692"/>
    </source>
</evidence>
<protein>
    <submittedName>
        <fullName evidence="8">Outer membrane protein assembly factor BamA</fullName>
    </submittedName>
</protein>
<evidence type="ECO:0000259" key="7">
    <source>
        <dbReference type="Pfam" id="PF01103"/>
    </source>
</evidence>